<comment type="caution">
    <text evidence="7">The sequence shown here is derived from an EMBL/GenBank/DDBJ whole genome shotgun (WGS) entry which is preliminary data.</text>
</comment>
<reference evidence="7 8" key="1">
    <citation type="journal article" date="2018" name="Evol. Lett.">
        <title>Horizontal gene cluster transfer increased hallucinogenic mushroom diversity.</title>
        <authorList>
            <person name="Reynolds H.T."/>
            <person name="Vijayakumar V."/>
            <person name="Gluck-Thaler E."/>
            <person name="Korotkin H.B."/>
            <person name="Matheny P.B."/>
            <person name="Slot J.C."/>
        </authorList>
    </citation>
    <scope>NUCLEOTIDE SEQUENCE [LARGE SCALE GENOMIC DNA]</scope>
    <source>
        <strain evidence="7 8">2629</strain>
    </source>
</reference>
<dbReference type="STRING" id="181874.A0A409X224"/>
<evidence type="ECO:0000256" key="5">
    <source>
        <dbReference type="SAM" id="Phobius"/>
    </source>
</evidence>
<dbReference type="PROSITE" id="PS51469">
    <property type="entry name" value="SUN"/>
    <property type="match status" value="1"/>
</dbReference>
<dbReference type="GO" id="GO:0005635">
    <property type="term" value="C:nuclear envelope"/>
    <property type="evidence" value="ECO:0007669"/>
    <property type="project" value="TreeGrafter"/>
</dbReference>
<dbReference type="AlphaFoldDB" id="A0A409X224"/>
<evidence type="ECO:0000256" key="3">
    <source>
        <dbReference type="ARBA" id="ARBA00022989"/>
    </source>
</evidence>
<dbReference type="PANTHER" id="PTHR12911:SF8">
    <property type="entry name" value="KLAROID PROTEIN-RELATED"/>
    <property type="match status" value="1"/>
</dbReference>
<sequence length="283" mass="31648">MDTKYDQQDWESRRHLWIRGLTSASNSGQSSGRPLTRRLDSNIPAIAGDPPNDKRFASLLVAALVVMFAFAFGMILLRDLKENERRILSIYWDGVGRVDFAAPYNHATLVWDLTSQGATSKSYPNASSYLGKEIQPSSILGSRRLEPGQCWLIEGAVGQVAIRFALPVQVTHITVDHIPRSLVSSTSNAPRKMRVWGFLTNSLEHLLPQMQADMTLPMLSLPTYSFYSLGEIEYNIMQKDHIQTFPSTRFNKPVEGVVVEILNSWGALNACLYRIRVHGIGGV</sequence>
<keyword evidence="4 5" id="KW-0472">Membrane</keyword>
<accession>A0A409X224</accession>
<name>A0A409X224_9AGAR</name>
<dbReference type="PANTHER" id="PTHR12911">
    <property type="entry name" value="SAD1/UNC-84-LIKE PROTEIN-RELATED"/>
    <property type="match status" value="1"/>
</dbReference>
<evidence type="ECO:0000256" key="1">
    <source>
        <dbReference type="ARBA" id="ARBA00004370"/>
    </source>
</evidence>
<keyword evidence="3 5" id="KW-1133">Transmembrane helix</keyword>
<feature type="domain" description="SUN" evidence="6">
    <location>
        <begin position="106"/>
        <end position="282"/>
    </location>
</feature>
<dbReference type="InterPro" id="IPR012919">
    <property type="entry name" value="SUN_dom"/>
</dbReference>
<evidence type="ECO:0000256" key="4">
    <source>
        <dbReference type="ARBA" id="ARBA00023136"/>
    </source>
</evidence>
<dbReference type="InParanoid" id="A0A409X224"/>
<evidence type="ECO:0000313" key="7">
    <source>
        <dbReference type="EMBL" id="PPQ84810.1"/>
    </source>
</evidence>
<dbReference type="EMBL" id="NHTK01004813">
    <property type="protein sequence ID" value="PPQ84810.1"/>
    <property type="molecule type" value="Genomic_DNA"/>
</dbReference>
<dbReference type="GO" id="GO:0043495">
    <property type="term" value="F:protein-membrane adaptor activity"/>
    <property type="evidence" value="ECO:0007669"/>
    <property type="project" value="TreeGrafter"/>
</dbReference>
<evidence type="ECO:0000313" key="8">
    <source>
        <dbReference type="Proteomes" id="UP000284842"/>
    </source>
</evidence>
<keyword evidence="2 5" id="KW-0812">Transmembrane</keyword>
<feature type="transmembrane region" description="Helical" evidence="5">
    <location>
        <begin position="56"/>
        <end position="77"/>
    </location>
</feature>
<dbReference type="Proteomes" id="UP000284842">
    <property type="component" value="Unassembled WGS sequence"/>
</dbReference>
<gene>
    <name evidence="7" type="ORF">CVT24_003134</name>
</gene>
<proteinExistence type="predicted"/>
<evidence type="ECO:0000259" key="6">
    <source>
        <dbReference type="PROSITE" id="PS51469"/>
    </source>
</evidence>
<protein>
    <recommendedName>
        <fullName evidence="6">SUN domain-containing protein</fullName>
    </recommendedName>
</protein>
<dbReference type="OrthoDB" id="342281at2759"/>
<keyword evidence="8" id="KW-1185">Reference proteome</keyword>
<dbReference type="Pfam" id="PF07738">
    <property type="entry name" value="Sad1_UNC"/>
    <property type="match status" value="1"/>
</dbReference>
<evidence type="ECO:0000256" key="2">
    <source>
        <dbReference type="ARBA" id="ARBA00022692"/>
    </source>
</evidence>
<dbReference type="InterPro" id="IPR045119">
    <property type="entry name" value="SUN1-5"/>
</dbReference>
<dbReference type="GO" id="GO:0016020">
    <property type="term" value="C:membrane"/>
    <property type="evidence" value="ECO:0007669"/>
    <property type="project" value="UniProtKB-SubCell"/>
</dbReference>
<comment type="subcellular location">
    <subcellularLocation>
        <location evidence="1">Membrane</location>
    </subcellularLocation>
</comment>
<dbReference type="Gene3D" id="2.60.120.260">
    <property type="entry name" value="Galactose-binding domain-like"/>
    <property type="match status" value="1"/>
</dbReference>
<organism evidence="7 8">
    <name type="scientific">Panaeolus cyanescens</name>
    <dbReference type="NCBI Taxonomy" id="181874"/>
    <lineage>
        <taxon>Eukaryota</taxon>
        <taxon>Fungi</taxon>
        <taxon>Dikarya</taxon>
        <taxon>Basidiomycota</taxon>
        <taxon>Agaricomycotina</taxon>
        <taxon>Agaricomycetes</taxon>
        <taxon>Agaricomycetidae</taxon>
        <taxon>Agaricales</taxon>
        <taxon>Agaricineae</taxon>
        <taxon>Galeropsidaceae</taxon>
        <taxon>Panaeolus</taxon>
    </lineage>
</organism>